<evidence type="ECO:0000256" key="3">
    <source>
        <dbReference type="ARBA" id="ARBA00022692"/>
    </source>
</evidence>
<dbReference type="PANTHER" id="PTHR30572:SF18">
    <property type="entry name" value="ABC-TYPE MACROLIDE FAMILY EXPORT SYSTEM PERMEASE COMPONENT 2"/>
    <property type="match status" value="1"/>
</dbReference>
<feature type="domain" description="ABC3 transporter permease C-terminal" evidence="7">
    <location>
        <begin position="287"/>
        <end position="402"/>
    </location>
</feature>
<feature type="domain" description="MacB-like periplasmic core" evidence="8">
    <location>
        <begin position="425"/>
        <end position="626"/>
    </location>
</feature>
<dbReference type="AlphaFoldDB" id="A0A1H4GGN9"/>
<evidence type="ECO:0000256" key="2">
    <source>
        <dbReference type="ARBA" id="ARBA00022475"/>
    </source>
</evidence>
<dbReference type="EMBL" id="FNRA01000010">
    <property type="protein sequence ID" value="SEB08766.1"/>
    <property type="molecule type" value="Genomic_DNA"/>
</dbReference>
<sequence>MFTLNLKIALRNLWKNKVSSFINVIGLAIGLAACLILLIYVTYEWNFDKQSKNSANIYMAMTNISNDNGKVFMTFDGTTTALAPLIKQQIPEVKYVGRMDYGGKGLIANGENSFKKTSRFAEPDILRIYDYQFSYGNPRIALNDPHSVILTEGMAKTLFGTTDVLNRSVRYQDNINLKVTGVIKDLPANSSDQFDYLMPWSFYEELDADAKDLNWGNFSYLTRVLLDADANPELVNAKLGKLLKNYKQLKFATHFLFPQNKIHLYGKFENGRSTGGDIERIWLFMGLAIGILLIACINFMNMATAKSEKRAKEVGIKKTMGASRPSLIIQFLTESMVLTMISIAIAITLAEICLPAFNNLLQMNLKMSYFDTRSWLGIVGLVVITGLVAGSYPAFYLSSFNPIQTLKRKTQGRKMLDVSMRQVLIIGQFCFTIMLIISTLVIYKQIQYIKNRPLGVEVNALVEMPQEGALLTKYDLLKARLLKSGAVTSMYHSYSGLVHHNNNISGIKWPGMTADNNIQFNKVLTTVDFIKTTGLKVIQGRDFSEKYASDTAAVLVSSATVKTMALAHPLGQVIDLFGEKLTIIGVFDDYVFDSPYKSNNPLIVTMNKRNKGAITMRLNPERSLKENTEVIEKISRELNPAYPLELNFVSAAYAALLQQEVTLGILSNLFGGLAIFISCLGLFGLAVYSAEQRTKEFGIRKVLGASVYSLMQLLSLSFLKMIVVAIVIAVPLAYYFMGAWLQKFEFHTTISWWIILIAASGTLLIALLTVGYQAYKTATSNPVDALKYE</sequence>
<evidence type="ECO:0000256" key="5">
    <source>
        <dbReference type="ARBA" id="ARBA00023136"/>
    </source>
</evidence>
<feature type="domain" description="ABC3 transporter permease C-terminal" evidence="7">
    <location>
        <begin position="669"/>
        <end position="782"/>
    </location>
</feature>
<dbReference type="InterPro" id="IPR025857">
    <property type="entry name" value="MacB_PCD"/>
</dbReference>
<feature type="transmembrane region" description="Helical" evidence="6">
    <location>
        <begin position="669"/>
        <end position="690"/>
    </location>
</feature>
<evidence type="ECO:0000256" key="6">
    <source>
        <dbReference type="SAM" id="Phobius"/>
    </source>
</evidence>
<keyword evidence="2" id="KW-1003">Cell membrane</keyword>
<dbReference type="GO" id="GO:0022857">
    <property type="term" value="F:transmembrane transporter activity"/>
    <property type="evidence" value="ECO:0007669"/>
    <property type="project" value="TreeGrafter"/>
</dbReference>
<feature type="transmembrane region" description="Helical" evidence="6">
    <location>
        <begin position="418"/>
        <end position="443"/>
    </location>
</feature>
<gene>
    <name evidence="9" type="ORF">SAMN05443550_11045</name>
</gene>
<feature type="transmembrane region" description="Helical" evidence="6">
    <location>
        <begin position="21"/>
        <end position="43"/>
    </location>
</feature>
<accession>A0A1H4GGN9</accession>
<dbReference type="Pfam" id="PF12704">
    <property type="entry name" value="MacB_PCD"/>
    <property type="match status" value="2"/>
</dbReference>
<protein>
    <submittedName>
        <fullName evidence="9">ABC-type antimicrobial peptide transport system, permease component</fullName>
    </submittedName>
</protein>
<feature type="transmembrane region" description="Helical" evidence="6">
    <location>
        <begin position="281"/>
        <end position="300"/>
    </location>
</feature>
<name>A0A1H4GGN9_9SPHI</name>
<dbReference type="PROSITE" id="PS51257">
    <property type="entry name" value="PROKAR_LIPOPROTEIN"/>
    <property type="match status" value="1"/>
</dbReference>
<keyword evidence="4 6" id="KW-1133">Transmembrane helix</keyword>
<dbReference type="GO" id="GO:0005886">
    <property type="term" value="C:plasma membrane"/>
    <property type="evidence" value="ECO:0007669"/>
    <property type="project" value="UniProtKB-SubCell"/>
</dbReference>
<dbReference type="Pfam" id="PF02687">
    <property type="entry name" value="FtsX"/>
    <property type="match status" value="2"/>
</dbReference>
<proteinExistence type="predicted"/>
<dbReference type="PANTHER" id="PTHR30572">
    <property type="entry name" value="MEMBRANE COMPONENT OF TRANSPORTER-RELATED"/>
    <property type="match status" value="1"/>
</dbReference>
<feature type="domain" description="MacB-like periplasmic core" evidence="8">
    <location>
        <begin position="20"/>
        <end position="240"/>
    </location>
</feature>
<keyword evidence="5 6" id="KW-0472">Membrane</keyword>
<feature type="transmembrane region" description="Helical" evidence="6">
    <location>
        <begin position="702"/>
        <end position="730"/>
    </location>
</feature>
<evidence type="ECO:0000256" key="1">
    <source>
        <dbReference type="ARBA" id="ARBA00004651"/>
    </source>
</evidence>
<organism evidence="9 10">
    <name type="scientific">Pedobacter hartonius</name>
    <dbReference type="NCBI Taxonomy" id="425514"/>
    <lineage>
        <taxon>Bacteria</taxon>
        <taxon>Pseudomonadati</taxon>
        <taxon>Bacteroidota</taxon>
        <taxon>Sphingobacteriia</taxon>
        <taxon>Sphingobacteriales</taxon>
        <taxon>Sphingobacteriaceae</taxon>
        <taxon>Pedobacter</taxon>
    </lineage>
</organism>
<dbReference type="OrthoDB" id="1451596at2"/>
<keyword evidence="3 6" id="KW-0812">Transmembrane</keyword>
<dbReference type="STRING" id="425514.SAMN05443550_11045"/>
<dbReference type="InterPro" id="IPR003838">
    <property type="entry name" value="ABC3_permease_C"/>
</dbReference>
<dbReference type="RefSeq" id="WP_090558690.1">
    <property type="nucleotide sequence ID" value="NZ_FNRA01000010.1"/>
</dbReference>
<feature type="transmembrane region" description="Helical" evidence="6">
    <location>
        <begin position="377"/>
        <end position="397"/>
    </location>
</feature>
<evidence type="ECO:0000259" key="7">
    <source>
        <dbReference type="Pfam" id="PF02687"/>
    </source>
</evidence>
<evidence type="ECO:0000259" key="8">
    <source>
        <dbReference type="Pfam" id="PF12704"/>
    </source>
</evidence>
<comment type="subcellular location">
    <subcellularLocation>
        <location evidence="1">Cell membrane</location>
        <topology evidence="1">Multi-pass membrane protein</topology>
    </subcellularLocation>
</comment>
<evidence type="ECO:0000256" key="4">
    <source>
        <dbReference type="ARBA" id="ARBA00022989"/>
    </source>
</evidence>
<feature type="transmembrane region" description="Helical" evidence="6">
    <location>
        <begin position="750"/>
        <end position="772"/>
    </location>
</feature>
<evidence type="ECO:0000313" key="10">
    <source>
        <dbReference type="Proteomes" id="UP000198850"/>
    </source>
</evidence>
<feature type="transmembrane region" description="Helical" evidence="6">
    <location>
        <begin position="327"/>
        <end position="357"/>
    </location>
</feature>
<dbReference type="Proteomes" id="UP000198850">
    <property type="component" value="Unassembled WGS sequence"/>
</dbReference>
<keyword evidence="10" id="KW-1185">Reference proteome</keyword>
<evidence type="ECO:0000313" key="9">
    <source>
        <dbReference type="EMBL" id="SEB08766.1"/>
    </source>
</evidence>
<reference evidence="9 10" key="1">
    <citation type="submission" date="2016-10" db="EMBL/GenBank/DDBJ databases">
        <authorList>
            <person name="de Groot N.N."/>
        </authorList>
    </citation>
    <scope>NUCLEOTIDE SEQUENCE [LARGE SCALE GENOMIC DNA]</scope>
    <source>
        <strain evidence="9 10">DSM 19033</strain>
    </source>
</reference>
<dbReference type="InterPro" id="IPR050250">
    <property type="entry name" value="Macrolide_Exporter_MacB"/>
</dbReference>